<dbReference type="NCBIfam" id="TIGR01951">
    <property type="entry name" value="nusB"/>
    <property type="match status" value="1"/>
</dbReference>
<evidence type="ECO:0000256" key="5">
    <source>
        <dbReference type="ARBA" id="ARBA00023163"/>
    </source>
</evidence>
<dbReference type="PANTHER" id="PTHR11078:SF3">
    <property type="entry name" value="ANTITERMINATION NUSB DOMAIN-CONTAINING PROTEIN"/>
    <property type="match status" value="1"/>
</dbReference>
<accession>A0A1F5H7Q7</accession>
<dbReference type="GO" id="GO:0005829">
    <property type="term" value="C:cytosol"/>
    <property type="evidence" value="ECO:0007669"/>
    <property type="project" value="TreeGrafter"/>
</dbReference>
<dbReference type="InterPro" id="IPR011605">
    <property type="entry name" value="NusB_fam"/>
</dbReference>
<sequence length="135" mass="15471">MKKRSDPRHKMRILTFKTLFELNFRPNAKLPESSMSAQVISKKKEIDGLIIKNAKSWPIDQINPVDLSTLRLAIWELLFKEKKEPYKVIIDEAVEIAKEYGTETSGSFVNGVLGSIIKSRVKARSHNYLALHFSL</sequence>
<dbReference type="SUPFAM" id="SSF48013">
    <property type="entry name" value="NusB-like"/>
    <property type="match status" value="1"/>
</dbReference>
<comment type="similarity">
    <text evidence="1 6">Belongs to the NusB family.</text>
</comment>
<evidence type="ECO:0000256" key="3">
    <source>
        <dbReference type="ARBA" id="ARBA00022884"/>
    </source>
</evidence>
<proteinExistence type="inferred from homology"/>
<evidence type="ECO:0000313" key="9">
    <source>
        <dbReference type="Proteomes" id="UP000177039"/>
    </source>
</evidence>
<evidence type="ECO:0000313" key="8">
    <source>
        <dbReference type="EMBL" id="OGE00118.1"/>
    </source>
</evidence>
<organism evidence="8 9">
    <name type="scientific">Candidatus Curtissbacteria bacterium RIFCSPLOWO2_01_FULL_42_50</name>
    <dbReference type="NCBI Taxonomy" id="1797730"/>
    <lineage>
        <taxon>Bacteria</taxon>
        <taxon>Candidatus Curtissiibacteriota</taxon>
    </lineage>
</organism>
<protein>
    <recommendedName>
        <fullName evidence="6">Transcription antitermination protein NusB</fullName>
    </recommendedName>
    <alternativeName>
        <fullName evidence="6">Antitermination factor NusB</fullName>
    </alternativeName>
</protein>
<dbReference type="InterPro" id="IPR035926">
    <property type="entry name" value="NusB-like_sf"/>
</dbReference>
<evidence type="ECO:0000256" key="6">
    <source>
        <dbReference type="HAMAP-Rule" id="MF_00073"/>
    </source>
</evidence>
<dbReference type="AlphaFoldDB" id="A0A1F5H7Q7"/>
<keyword evidence="3 6" id="KW-0694">RNA-binding</keyword>
<dbReference type="Proteomes" id="UP000177039">
    <property type="component" value="Unassembled WGS sequence"/>
</dbReference>
<dbReference type="GO" id="GO:0003723">
    <property type="term" value="F:RNA binding"/>
    <property type="evidence" value="ECO:0007669"/>
    <property type="project" value="UniProtKB-UniRule"/>
</dbReference>
<comment type="function">
    <text evidence="6">Involved in transcription antitermination. Required for transcription of ribosomal RNA (rRNA) genes. Binds specifically to the boxA antiterminator sequence of the ribosomal RNA (rrn) operons.</text>
</comment>
<evidence type="ECO:0000256" key="4">
    <source>
        <dbReference type="ARBA" id="ARBA00023015"/>
    </source>
</evidence>
<dbReference type="GO" id="GO:0031564">
    <property type="term" value="P:transcription antitermination"/>
    <property type="evidence" value="ECO:0007669"/>
    <property type="project" value="UniProtKB-KW"/>
</dbReference>
<comment type="caution">
    <text evidence="8">The sequence shown here is derived from an EMBL/GenBank/DDBJ whole genome shotgun (WGS) entry which is preliminary data.</text>
</comment>
<dbReference type="InterPro" id="IPR006027">
    <property type="entry name" value="NusB_RsmB_TIM44"/>
</dbReference>
<dbReference type="HAMAP" id="MF_00073">
    <property type="entry name" value="NusB"/>
    <property type="match status" value="1"/>
</dbReference>
<dbReference type="GO" id="GO:0006353">
    <property type="term" value="P:DNA-templated transcription termination"/>
    <property type="evidence" value="ECO:0007669"/>
    <property type="project" value="UniProtKB-UniRule"/>
</dbReference>
<dbReference type="Pfam" id="PF01029">
    <property type="entry name" value="NusB"/>
    <property type="match status" value="1"/>
</dbReference>
<keyword evidence="2 6" id="KW-0889">Transcription antitermination</keyword>
<dbReference type="EMBL" id="MFBT01000005">
    <property type="protein sequence ID" value="OGE00118.1"/>
    <property type="molecule type" value="Genomic_DNA"/>
</dbReference>
<name>A0A1F5H7Q7_9BACT</name>
<dbReference type="PANTHER" id="PTHR11078">
    <property type="entry name" value="N UTILIZATION SUBSTANCE PROTEIN B-RELATED"/>
    <property type="match status" value="1"/>
</dbReference>
<evidence type="ECO:0000256" key="2">
    <source>
        <dbReference type="ARBA" id="ARBA00022814"/>
    </source>
</evidence>
<reference evidence="8 9" key="1">
    <citation type="journal article" date="2016" name="Nat. Commun.">
        <title>Thousands of microbial genomes shed light on interconnected biogeochemical processes in an aquifer system.</title>
        <authorList>
            <person name="Anantharaman K."/>
            <person name="Brown C.T."/>
            <person name="Hug L.A."/>
            <person name="Sharon I."/>
            <person name="Castelle C.J."/>
            <person name="Probst A.J."/>
            <person name="Thomas B.C."/>
            <person name="Singh A."/>
            <person name="Wilkins M.J."/>
            <person name="Karaoz U."/>
            <person name="Brodie E.L."/>
            <person name="Williams K.H."/>
            <person name="Hubbard S.S."/>
            <person name="Banfield J.F."/>
        </authorList>
    </citation>
    <scope>NUCLEOTIDE SEQUENCE [LARGE SCALE GENOMIC DNA]</scope>
</reference>
<evidence type="ECO:0000256" key="1">
    <source>
        <dbReference type="ARBA" id="ARBA00005952"/>
    </source>
</evidence>
<gene>
    <name evidence="6" type="primary">nusB</name>
    <name evidence="8" type="ORF">A3B54_01820</name>
</gene>
<dbReference type="Gene3D" id="1.10.940.10">
    <property type="entry name" value="NusB-like"/>
    <property type="match status" value="1"/>
</dbReference>
<feature type="domain" description="NusB/RsmB/TIM44" evidence="7">
    <location>
        <begin position="37"/>
        <end position="118"/>
    </location>
</feature>
<keyword evidence="4 6" id="KW-0805">Transcription regulation</keyword>
<keyword evidence="5 6" id="KW-0804">Transcription</keyword>
<evidence type="ECO:0000259" key="7">
    <source>
        <dbReference type="Pfam" id="PF01029"/>
    </source>
</evidence>